<dbReference type="Gene3D" id="3.40.50.1000">
    <property type="entry name" value="HAD superfamily/HAD-like"/>
    <property type="match status" value="1"/>
</dbReference>
<proteinExistence type="predicted"/>
<dbReference type="GO" id="GO:0003993">
    <property type="term" value="F:acid phosphatase activity"/>
    <property type="evidence" value="ECO:0007669"/>
    <property type="project" value="TreeGrafter"/>
</dbReference>
<comment type="caution">
    <text evidence="2">The sequence shown here is derived from an EMBL/GenBank/DDBJ whole genome shotgun (WGS) entry which is preliminary data.</text>
</comment>
<keyword evidence="3" id="KW-1185">Reference proteome</keyword>
<dbReference type="EMBL" id="LUCH01005593">
    <property type="protein sequence ID" value="KAF5397937.1"/>
    <property type="molecule type" value="Genomic_DNA"/>
</dbReference>
<dbReference type="PANTHER" id="PTHR17901:SF14">
    <property type="entry name" value="MAGNESIUM-DEPENDENT PHOSPHATASE 1"/>
    <property type="match status" value="1"/>
</dbReference>
<protein>
    <submittedName>
        <fullName evidence="2">Magnesium-dependent phosphatase</fullName>
    </submittedName>
</protein>
<dbReference type="AlphaFoldDB" id="A0A8J4SM71"/>
<dbReference type="NCBIfam" id="TIGR01685">
    <property type="entry name" value="MDP-1"/>
    <property type="match status" value="1"/>
</dbReference>
<dbReference type="OrthoDB" id="2865258at2759"/>
<sequence length="236" mass="26592">MRIRDCGFIIAATFIELLIAMIVMGASYLSVVDSFVSNFSCNIWRLTRRCVTKVPNEPAVMTDGLFSGLTVKPKLIVFDLDLTLWPFDCDDFVGHKFQKKGTRVFDSNGEAVNVCPDSNYLLESIKNEDGVLLACASRTIFPESALQLIRVHDWDKLFDVMEIYPSSKVKHFNALAKKTGVSFNEMLFFDDLHWNIDEVGRLGVHAHLVKNGINTGLVRRALQAYEQAHKSRNTGV</sequence>
<dbReference type="NCBIfam" id="TIGR01681">
    <property type="entry name" value="HAD-SF-IIIC"/>
    <property type="match status" value="1"/>
</dbReference>
<keyword evidence="1" id="KW-1133">Transmembrane helix</keyword>
<dbReference type="InterPro" id="IPR036412">
    <property type="entry name" value="HAD-like_sf"/>
</dbReference>
<dbReference type="SFLD" id="SFLDG01131">
    <property type="entry name" value="C1.5.2:_MDP_Like"/>
    <property type="match status" value="1"/>
</dbReference>
<dbReference type="PANTHER" id="PTHR17901">
    <property type="entry name" value="MAGNESIUM-DEPENDENT PHOSPHATASE 1 MDP1"/>
    <property type="match status" value="1"/>
</dbReference>
<evidence type="ECO:0000313" key="3">
    <source>
        <dbReference type="Proteomes" id="UP000748531"/>
    </source>
</evidence>
<dbReference type="SFLD" id="SFLDG01129">
    <property type="entry name" value="C1.5:_HAD__Beta-PGM__Phosphata"/>
    <property type="match status" value="1"/>
</dbReference>
<dbReference type="SUPFAM" id="SSF56784">
    <property type="entry name" value="HAD-like"/>
    <property type="match status" value="1"/>
</dbReference>
<dbReference type="InterPro" id="IPR010033">
    <property type="entry name" value="HAD_SF_ppase_IIIC"/>
</dbReference>
<dbReference type="InterPro" id="IPR023214">
    <property type="entry name" value="HAD_sf"/>
</dbReference>
<dbReference type="SFLD" id="SFLDS00003">
    <property type="entry name" value="Haloacid_Dehalogenase"/>
    <property type="match status" value="1"/>
</dbReference>
<evidence type="ECO:0000313" key="2">
    <source>
        <dbReference type="EMBL" id="KAF5397937.1"/>
    </source>
</evidence>
<accession>A0A8J4SM71</accession>
<keyword evidence="1" id="KW-0472">Membrane</keyword>
<dbReference type="Pfam" id="PF12689">
    <property type="entry name" value="Acid_PPase"/>
    <property type="match status" value="1"/>
</dbReference>
<reference evidence="2" key="1">
    <citation type="submission" date="2019-05" db="EMBL/GenBank/DDBJ databases">
        <title>Annotation for the trematode Paragonimus heterotremus.</title>
        <authorList>
            <person name="Choi Y.-J."/>
        </authorList>
    </citation>
    <scope>NUCLEOTIDE SEQUENCE</scope>
    <source>
        <strain evidence="2">LC</strain>
    </source>
</reference>
<gene>
    <name evidence="2" type="ORF">PHET_08779</name>
</gene>
<feature type="transmembrane region" description="Helical" evidence="1">
    <location>
        <begin position="7"/>
        <end position="31"/>
    </location>
</feature>
<evidence type="ECO:0000256" key="1">
    <source>
        <dbReference type="SAM" id="Phobius"/>
    </source>
</evidence>
<name>A0A8J4SM71_9TREM</name>
<dbReference type="InterPro" id="IPR010036">
    <property type="entry name" value="MDP_1_eu_arc"/>
</dbReference>
<dbReference type="Proteomes" id="UP000748531">
    <property type="component" value="Unassembled WGS sequence"/>
</dbReference>
<keyword evidence="1" id="KW-0812">Transmembrane</keyword>
<organism evidence="2 3">
    <name type="scientific">Paragonimus heterotremus</name>
    <dbReference type="NCBI Taxonomy" id="100268"/>
    <lineage>
        <taxon>Eukaryota</taxon>
        <taxon>Metazoa</taxon>
        <taxon>Spiralia</taxon>
        <taxon>Lophotrochozoa</taxon>
        <taxon>Platyhelminthes</taxon>
        <taxon>Trematoda</taxon>
        <taxon>Digenea</taxon>
        <taxon>Plagiorchiida</taxon>
        <taxon>Troglotremata</taxon>
        <taxon>Troglotrematidae</taxon>
        <taxon>Paragonimus</taxon>
    </lineage>
</organism>